<reference evidence="4 5" key="1">
    <citation type="submission" date="2018-06" db="EMBL/GenBank/DDBJ databases">
        <title>The Genome of Cuscuta australis (Dodder) Provides Insight into the Evolution of Plant Parasitism.</title>
        <authorList>
            <person name="Liu H."/>
        </authorList>
    </citation>
    <scope>NUCLEOTIDE SEQUENCE [LARGE SCALE GENOMIC DNA]</scope>
    <source>
        <strain evidence="5">cv. Yunnan</strain>
        <tissue evidence="4">Vines</tissue>
    </source>
</reference>
<dbReference type="PANTHER" id="PTHR36721:SF1">
    <property type="entry name" value="OS04G0446401 PROTEIN"/>
    <property type="match status" value="1"/>
</dbReference>
<feature type="transmembrane region" description="Helical" evidence="2">
    <location>
        <begin position="153"/>
        <end position="174"/>
    </location>
</feature>
<gene>
    <name evidence="4" type="ORF">DM860_014350</name>
</gene>
<sequence length="186" mass="19868">MYVDSPFPTSIAFALGFLLCFLGIAVQSQENVNPGSQSTTPPPPPPVFPPPPPPPPPVSPPPPPPPVQSPPPPPAPASPPPPSPFPPPPPTLPAAASPPPPPHRKLSPAPRKPVWSHPDGSHQRENRNGRQHAPLGNSNHRQKEKKLNLGKKVGLLFVGIGGLLQVFVVTFLVFKRKQLLRSDIRL</sequence>
<proteinExistence type="predicted"/>
<protein>
    <submittedName>
        <fullName evidence="4">Uncharacterized protein</fullName>
    </submittedName>
</protein>
<feature type="compositionally biased region" description="Basic and acidic residues" evidence="1">
    <location>
        <begin position="119"/>
        <end position="128"/>
    </location>
</feature>
<organism evidence="4 5">
    <name type="scientific">Cuscuta australis</name>
    <dbReference type="NCBI Taxonomy" id="267555"/>
    <lineage>
        <taxon>Eukaryota</taxon>
        <taxon>Viridiplantae</taxon>
        <taxon>Streptophyta</taxon>
        <taxon>Embryophyta</taxon>
        <taxon>Tracheophyta</taxon>
        <taxon>Spermatophyta</taxon>
        <taxon>Magnoliopsida</taxon>
        <taxon>eudicotyledons</taxon>
        <taxon>Gunneridae</taxon>
        <taxon>Pentapetalae</taxon>
        <taxon>asterids</taxon>
        <taxon>lamiids</taxon>
        <taxon>Solanales</taxon>
        <taxon>Convolvulaceae</taxon>
        <taxon>Cuscuteae</taxon>
        <taxon>Cuscuta</taxon>
        <taxon>Cuscuta subgen. Grammica</taxon>
        <taxon>Cuscuta sect. Cleistogrammica</taxon>
    </lineage>
</organism>
<dbReference type="Proteomes" id="UP000249390">
    <property type="component" value="Unassembled WGS sequence"/>
</dbReference>
<evidence type="ECO:0000256" key="2">
    <source>
        <dbReference type="SAM" id="Phobius"/>
    </source>
</evidence>
<dbReference type="EMBL" id="NQVE01000152">
    <property type="protein sequence ID" value="RAL43849.1"/>
    <property type="molecule type" value="Genomic_DNA"/>
</dbReference>
<feature type="chain" id="PRO_5016348569" evidence="3">
    <location>
        <begin position="29"/>
        <end position="186"/>
    </location>
</feature>
<comment type="caution">
    <text evidence="4">The sequence shown here is derived from an EMBL/GenBank/DDBJ whole genome shotgun (WGS) entry which is preliminary data.</text>
</comment>
<evidence type="ECO:0000313" key="4">
    <source>
        <dbReference type="EMBL" id="RAL43849.1"/>
    </source>
</evidence>
<evidence type="ECO:0000256" key="1">
    <source>
        <dbReference type="SAM" id="MobiDB-lite"/>
    </source>
</evidence>
<keyword evidence="2" id="KW-1133">Transmembrane helix</keyword>
<dbReference type="AlphaFoldDB" id="A0A328DHV4"/>
<evidence type="ECO:0000256" key="3">
    <source>
        <dbReference type="SAM" id="SignalP"/>
    </source>
</evidence>
<keyword evidence="2" id="KW-0812">Transmembrane</keyword>
<feature type="signal peptide" evidence="3">
    <location>
        <begin position="1"/>
        <end position="28"/>
    </location>
</feature>
<keyword evidence="2" id="KW-0472">Membrane</keyword>
<keyword evidence="3" id="KW-0732">Signal</keyword>
<accession>A0A328DHV4</accession>
<dbReference type="PANTHER" id="PTHR36721">
    <property type="entry name" value="PROLINE-RICH FAMILY PROTEIN"/>
    <property type="match status" value="1"/>
</dbReference>
<feature type="compositionally biased region" description="Pro residues" evidence="1">
    <location>
        <begin position="40"/>
        <end position="101"/>
    </location>
</feature>
<feature type="compositionally biased region" description="Polar residues" evidence="1">
    <location>
        <begin position="30"/>
        <end position="39"/>
    </location>
</feature>
<dbReference type="PRINTS" id="PR01217">
    <property type="entry name" value="PRICHEXTENSN"/>
</dbReference>
<feature type="region of interest" description="Disordered" evidence="1">
    <location>
        <begin position="30"/>
        <end position="144"/>
    </location>
</feature>
<keyword evidence="5" id="KW-1185">Reference proteome</keyword>
<name>A0A328DHV4_9ASTE</name>
<evidence type="ECO:0000313" key="5">
    <source>
        <dbReference type="Proteomes" id="UP000249390"/>
    </source>
</evidence>